<accession>B0CTT8</accession>
<dbReference type="HOGENOM" id="CLU_2831590_0_0_1"/>
<dbReference type="KEGG" id="lbc:LACBIDRAFT_305262"/>
<gene>
    <name evidence="1" type="ORF">LACBIDRAFT_305262</name>
</gene>
<proteinExistence type="predicted"/>
<dbReference type="RefSeq" id="XP_001875112.1">
    <property type="nucleotide sequence ID" value="XM_001875077.1"/>
</dbReference>
<protein>
    <submittedName>
        <fullName evidence="1">Predicted protein</fullName>
    </submittedName>
</protein>
<name>B0CTT8_LACBS</name>
<keyword evidence="2" id="KW-1185">Reference proteome</keyword>
<evidence type="ECO:0000313" key="1">
    <source>
        <dbReference type="EMBL" id="EDR14553.1"/>
    </source>
</evidence>
<sequence>MHVRKQYSRFEPTSCTLCLPPANQKLHRCVPVLPALDILDLSPTFFFSPSFVRLAYQEEFVNSFAV</sequence>
<dbReference type="Proteomes" id="UP000001194">
    <property type="component" value="Unassembled WGS sequence"/>
</dbReference>
<dbReference type="GeneID" id="6070961"/>
<dbReference type="InParanoid" id="B0CTT8"/>
<dbReference type="AlphaFoldDB" id="B0CTT8"/>
<evidence type="ECO:0000313" key="2">
    <source>
        <dbReference type="Proteomes" id="UP000001194"/>
    </source>
</evidence>
<organism evidence="2">
    <name type="scientific">Laccaria bicolor (strain S238N-H82 / ATCC MYA-4686)</name>
    <name type="common">Bicoloured deceiver</name>
    <name type="synonym">Laccaria laccata var. bicolor</name>
    <dbReference type="NCBI Taxonomy" id="486041"/>
    <lineage>
        <taxon>Eukaryota</taxon>
        <taxon>Fungi</taxon>
        <taxon>Dikarya</taxon>
        <taxon>Basidiomycota</taxon>
        <taxon>Agaricomycotina</taxon>
        <taxon>Agaricomycetes</taxon>
        <taxon>Agaricomycetidae</taxon>
        <taxon>Agaricales</taxon>
        <taxon>Agaricineae</taxon>
        <taxon>Hydnangiaceae</taxon>
        <taxon>Laccaria</taxon>
    </lineage>
</organism>
<reference evidence="1 2" key="1">
    <citation type="journal article" date="2008" name="Nature">
        <title>The genome of Laccaria bicolor provides insights into mycorrhizal symbiosis.</title>
        <authorList>
            <person name="Martin F."/>
            <person name="Aerts A."/>
            <person name="Ahren D."/>
            <person name="Brun A."/>
            <person name="Danchin E.G.J."/>
            <person name="Duchaussoy F."/>
            <person name="Gibon J."/>
            <person name="Kohler A."/>
            <person name="Lindquist E."/>
            <person name="Pereda V."/>
            <person name="Salamov A."/>
            <person name="Shapiro H.J."/>
            <person name="Wuyts J."/>
            <person name="Blaudez D."/>
            <person name="Buee M."/>
            <person name="Brokstein P."/>
            <person name="Canbaeck B."/>
            <person name="Cohen D."/>
            <person name="Courty P.E."/>
            <person name="Coutinho P.M."/>
            <person name="Delaruelle C."/>
            <person name="Detter J.C."/>
            <person name="Deveau A."/>
            <person name="DiFazio S."/>
            <person name="Duplessis S."/>
            <person name="Fraissinet-Tachet L."/>
            <person name="Lucic E."/>
            <person name="Frey-Klett P."/>
            <person name="Fourrey C."/>
            <person name="Feussner I."/>
            <person name="Gay G."/>
            <person name="Grimwood J."/>
            <person name="Hoegger P.J."/>
            <person name="Jain P."/>
            <person name="Kilaru S."/>
            <person name="Labbe J."/>
            <person name="Lin Y.C."/>
            <person name="Legue V."/>
            <person name="Le Tacon F."/>
            <person name="Marmeisse R."/>
            <person name="Melayah D."/>
            <person name="Montanini B."/>
            <person name="Muratet M."/>
            <person name="Nehls U."/>
            <person name="Niculita-Hirzel H."/>
            <person name="Oudot-Le Secq M.P."/>
            <person name="Peter M."/>
            <person name="Quesneville H."/>
            <person name="Rajashekar B."/>
            <person name="Reich M."/>
            <person name="Rouhier N."/>
            <person name="Schmutz J."/>
            <person name="Yin T."/>
            <person name="Chalot M."/>
            <person name="Henrissat B."/>
            <person name="Kuees U."/>
            <person name="Lucas S."/>
            <person name="Van de Peer Y."/>
            <person name="Podila G.K."/>
            <person name="Polle A."/>
            <person name="Pukkila P.J."/>
            <person name="Richardson P.M."/>
            <person name="Rouze P."/>
            <person name="Sanders I.R."/>
            <person name="Stajich J.E."/>
            <person name="Tunlid A."/>
            <person name="Tuskan G."/>
            <person name="Grigoriev I.V."/>
        </authorList>
    </citation>
    <scope>NUCLEOTIDE SEQUENCE [LARGE SCALE GENOMIC DNA]</scope>
    <source>
        <strain evidence="2">S238N-H82 / ATCC MYA-4686</strain>
    </source>
</reference>
<dbReference type="EMBL" id="DS547092">
    <property type="protein sequence ID" value="EDR14553.1"/>
    <property type="molecule type" value="Genomic_DNA"/>
</dbReference>
<dbReference type="OrthoDB" id="10511526at2759"/>